<evidence type="ECO:0000259" key="1">
    <source>
        <dbReference type="PROSITE" id="PS50805"/>
    </source>
</evidence>
<dbReference type="Proteomes" id="UP000242450">
    <property type="component" value="Chromosome 4"/>
</dbReference>
<name>A0A212DDI0_CEREH</name>
<dbReference type="Pfam" id="PF01352">
    <property type="entry name" value="KRAB"/>
    <property type="match status" value="1"/>
</dbReference>
<dbReference type="PANTHER" id="PTHR23232">
    <property type="entry name" value="KRAB DOMAIN C2H2 ZINC FINGER"/>
    <property type="match status" value="1"/>
</dbReference>
<proteinExistence type="predicted"/>
<sequence>MVLLFPQVPHSEEPLMDPSLGPVTFEDVAVYFSQEEWRILDETQRRLYCYVMLETFALVASLGLASSRSHVIVPLELGGEPWVQDRVDMTPGTARGAQSGPGLGDWHQGEEVMSWLDSDHIRNVSCAQHYFGAKASDCEPHYSLSSPLLTLCSFRHTYSDFAPRIIPHLSAFHSSVVLSILTSLLFNTGLHLMCHEACTYPQNGP</sequence>
<accession>A0A212DDI0</accession>
<reference evidence="2 3" key="1">
    <citation type="journal article" date="2018" name="Mol. Genet. Genomics">
        <title>The red deer Cervus elaphus genome CerEla1.0: sequencing, annotating, genes, and chromosomes.</title>
        <authorList>
            <person name="Bana N.A."/>
            <person name="Nyiri A."/>
            <person name="Nagy J."/>
            <person name="Frank K."/>
            <person name="Nagy T."/>
            <person name="Steger V."/>
            <person name="Schiller M."/>
            <person name="Lakatos P."/>
            <person name="Sugar L."/>
            <person name="Horn P."/>
            <person name="Barta E."/>
            <person name="Orosz L."/>
        </authorList>
    </citation>
    <scope>NUCLEOTIDE SEQUENCE [LARGE SCALE GENOMIC DNA]</scope>
    <source>
        <strain evidence="2">Hungarian</strain>
    </source>
</reference>
<keyword evidence="3" id="KW-1185">Reference proteome</keyword>
<dbReference type="SUPFAM" id="SSF109640">
    <property type="entry name" value="KRAB domain (Kruppel-associated box)"/>
    <property type="match status" value="1"/>
</dbReference>
<dbReference type="PANTHER" id="PTHR23232:SF133">
    <property type="entry name" value="RIKEN CDNA 1700020N01 GENE"/>
    <property type="match status" value="1"/>
</dbReference>
<dbReference type="Gene3D" id="6.10.140.140">
    <property type="match status" value="1"/>
</dbReference>
<dbReference type="PROSITE" id="PS50805">
    <property type="entry name" value="KRAB"/>
    <property type="match status" value="1"/>
</dbReference>
<evidence type="ECO:0000313" key="2">
    <source>
        <dbReference type="EMBL" id="OWK16296.1"/>
    </source>
</evidence>
<dbReference type="SMART" id="SM00349">
    <property type="entry name" value="KRAB"/>
    <property type="match status" value="1"/>
</dbReference>
<dbReference type="EMBL" id="MKHE01000004">
    <property type="protein sequence ID" value="OWK16296.1"/>
    <property type="molecule type" value="Genomic_DNA"/>
</dbReference>
<evidence type="ECO:0000313" key="3">
    <source>
        <dbReference type="Proteomes" id="UP000242450"/>
    </source>
</evidence>
<dbReference type="AlphaFoldDB" id="A0A212DDI0"/>
<feature type="domain" description="KRAB" evidence="1">
    <location>
        <begin position="23"/>
        <end position="94"/>
    </location>
</feature>
<gene>
    <name evidence="2" type="ORF">Celaphus_00004922</name>
</gene>
<comment type="caution">
    <text evidence="2">The sequence shown here is derived from an EMBL/GenBank/DDBJ whole genome shotgun (WGS) entry which is preliminary data.</text>
</comment>
<dbReference type="InterPro" id="IPR001909">
    <property type="entry name" value="KRAB"/>
</dbReference>
<dbReference type="GO" id="GO:0006355">
    <property type="term" value="P:regulation of DNA-templated transcription"/>
    <property type="evidence" value="ECO:0007669"/>
    <property type="project" value="InterPro"/>
</dbReference>
<protein>
    <recommendedName>
        <fullName evidence="1">KRAB domain-containing protein</fullName>
    </recommendedName>
</protein>
<dbReference type="InterPro" id="IPR036051">
    <property type="entry name" value="KRAB_dom_sf"/>
</dbReference>
<organism evidence="2 3">
    <name type="scientific">Cervus elaphus hippelaphus</name>
    <name type="common">European red deer</name>
    <dbReference type="NCBI Taxonomy" id="46360"/>
    <lineage>
        <taxon>Eukaryota</taxon>
        <taxon>Metazoa</taxon>
        <taxon>Chordata</taxon>
        <taxon>Craniata</taxon>
        <taxon>Vertebrata</taxon>
        <taxon>Euteleostomi</taxon>
        <taxon>Mammalia</taxon>
        <taxon>Eutheria</taxon>
        <taxon>Laurasiatheria</taxon>
        <taxon>Artiodactyla</taxon>
        <taxon>Ruminantia</taxon>
        <taxon>Pecora</taxon>
        <taxon>Cervidae</taxon>
        <taxon>Cervinae</taxon>
        <taxon>Cervus</taxon>
    </lineage>
</organism>
<dbReference type="CDD" id="cd07765">
    <property type="entry name" value="KRAB_A-box"/>
    <property type="match status" value="1"/>
</dbReference>
<dbReference type="OrthoDB" id="8922241at2759"/>
<dbReference type="InterPro" id="IPR050169">
    <property type="entry name" value="Krueppel_C2H2_ZnF"/>
</dbReference>